<dbReference type="RefSeq" id="WP_146141465.1">
    <property type="nucleotide sequence ID" value="NZ_PVTE01000015.1"/>
</dbReference>
<evidence type="ECO:0000313" key="2">
    <source>
        <dbReference type="Proteomes" id="UP000238375"/>
    </source>
</evidence>
<keyword evidence="2" id="KW-1185">Reference proteome</keyword>
<protein>
    <submittedName>
        <fullName evidence="1">Uncharacterized protein</fullName>
    </submittedName>
</protein>
<dbReference type="EMBL" id="PVTE01000015">
    <property type="protein sequence ID" value="PRY35041.1"/>
    <property type="molecule type" value="Genomic_DNA"/>
</dbReference>
<gene>
    <name evidence="1" type="ORF">CLV58_115124</name>
</gene>
<organism evidence="1 2">
    <name type="scientific">Spirosoma oryzae</name>
    <dbReference type="NCBI Taxonomy" id="1469603"/>
    <lineage>
        <taxon>Bacteria</taxon>
        <taxon>Pseudomonadati</taxon>
        <taxon>Bacteroidota</taxon>
        <taxon>Cytophagia</taxon>
        <taxon>Cytophagales</taxon>
        <taxon>Cytophagaceae</taxon>
        <taxon>Spirosoma</taxon>
    </lineage>
</organism>
<comment type="caution">
    <text evidence="1">The sequence shown here is derived from an EMBL/GenBank/DDBJ whole genome shotgun (WGS) entry which is preliminary data.</text>
</comment>
<dbReference type="AlphaFoldDB" id="A0A2T0SNR6"/>
<evidence type="ECO:0000313" key="1">
    <source>
        <dbReference type="EMBL" id="PRY35041.1"/>
    </source>
</evidence>
<dbReference type="OrthoDB" id="950465at2"/>
<dbReference type="Proteomes" id="UP000238375">
    <property type="component" value="Unassembled WGS sequence"/>
</dbReference>
<accession>A0A2T0SNR6</accession>
<sequence>MKRLAILLCLGMATLWGCQTESLAIRAPYRIRLNAGMPGQQLRVHQPYVIPLELLTDSYYQKYGYELVYYQAAGLGKLSGGSDTARFDVLQKVPVPLTLGGSSWQFTPAATGACQVVLVAQQARGYTLSDTVRMNFQVVP</sequence>
<reference evidence="1 2" key="1">
    <citation type="submission" date="2018-03" db="EMBL/GenBank/DDBJ databases">
        <title>Genomic Encyclopedia of Archaeal and Bacterial Type Strains, Phase II (KMG-II): from individual species to whole genera.</title>
        <authorList>
            <person name="Goeker M."/>
        </authorList>
    </citation>
    <scope>NUCLEOTIDE SEQUENCE [LARGE SCALE GENOMIC DNA]</scope>
    <source>
        <strain evidence="1 2">DSM 28354</strain>
    </source>
</reference>
<proteinExistence type="predicted"/>
<name>A0A2T0SNR6_9BACT</name>